<evidence type="ECO:0000313" key="3">
    <source>
        <dbReference type="Proteomes" id="UP000708208"/>
    </source>
</evidence>
<sequence length="187" mass="21128">MSHEFEREVLCCGASIWGKVISWIQIICSVFSILVAKVTLVDVLYLGEKGFNEQMKSIVMTPELMEKLEIGYGGIVATLIASIAISIIGLFMGVIFLQGIKQRNTRYLKTWIIYIVICWSLLCLTTTVMESPIGVAFVEGTFITLIHIFVIWVALAVMLDIRQDHTISMNTITSNLNFVRLEEEHKH</sequence>
<feature type="transmembrane region" description="Helical" evidence="1">
    <location>
        <begin position="20"/>
        <end position="46"/>
    </location>
</feature>
<dbReference type="EMBL" id="CAJVCH010026639">
    <property type="protein sequence ID" value="CAG7700797.1"/>
    <property type="molecule type" value="Genomic_DNA"/>
</dbReference>
<protein>
    <submittedName>
        <fullName evidence="2">Uncharacterized protein</fullName>
    </submittedName>
</protein>
<evidence type="ECO:0000256" key="1">
    <source>
        <dbReference type="SAM" id="Phobius"/>
    </source>
</evidence>
<dbReference type="Proteomes" id="UP000708208">
    <property type="component" value="Unassembled WGS sequence"/>
</dbReference>
<keyword evidence="1" id="KW-0812">Transmembrane</keyword>
<organism evidence="2 3">
    <name type="scientific">Allacma fusca</name>
    <dbReference type="NCBI Taxonomy" id="39272"/>
    <lineage>
        <taxon>Eukaryota</taxon>
        <taxon>Metazoa</taxon>
        <taxon>Ecdysozoa</taxon>
        <taxon>Arthropoda</taxon>
        <taxon>Hexapoda</taxon>
        <taxon>Collembola</taxon>
        <taxon>Symphypleona</taxon>
        <taxon>Sminthuridae</taxon>
        <taxon>Allacma</taxon>
    </lineage>
</organism>
<name>A0A8J2NUJ4_9HEXA</name>
<reference evidence="2" key="1">
    <citation type="submission" date="2021-06" db="EMBL/GenBank/DDBJ databases">
        <authorList>
            <person name="Hodson N. C."/>
            <person name="Mongue J. A."/>
            <person name="Jaron S. K."/>
        </authorList>
    </citation>
    <scope>NUCLEOTIDE SEQUENCE</scope>
</reference>
<evidence type="ECO:0000313" key="2">
    <source>
        <dbReference type="EMBL" id="CAG7700797.1"/>
    </source>
</evidence>
<feature type="transmembrane region" description="Helical" evidence="1">
    <location>
        <begin position="135"/>
        <end position="159"/>
    </location>
</feature>
<keyword evidence="3" id="KW-1185">Reference proteome</keyword>
<comment type="caution">
    <text evidence="2">The sequence shown here is derived from an EMBL/GenBank/DDBJ whole genome shotgun (WGS) entry which is preliminary data.</text>
</comment>
<gene>
    <name evidence="2" type="ORF">AFUS01_LOCUS4291</name>
</gene>
<keyword evidence="1" id="KW-0472">Membrane</keyword>
<accession>A0A8J2NUJ4</accession>
<proteinExistence type="predicted"/>
<keyword evidence="1" id="KW-1133">Transmembrane helix</keyword>
<feature type="transmembrane region" description="Helical" evidence="1">
    <location>
        <begin position="70"/>
        <end position="99"/>
    </location>
</feature>
<dbReference type="AlphaFoldDB" id="A0A8J2NUJ4"/>
<feature type="transmembrane region" description="Helical" evidence="1">
    <location>
        <begin position="111"/>
        <end position="129"/>
    </location>
</feature>